<evidence type="ECO:0000259" key="2">
    <source>
        <dbReference type="Pfam" id="PF05347"/>
    </source>
</evidence>
<dbReference type="PANTHER" id="PTHR21024">
    <property type="entry name" value="GROWTH HORMONE-INDUCIBLE SOLUBLE PROTEIN-RELATED"/>
    <property type="match status" value="1"/>
</dbReference>
<dbReference type="GO" id="GO:0005739">
    <property type="term" value="C:mitochondrion"/>
    <property type="evidence" value="ECO:0007669"/>
    <property type="project" value="TreeGrafter"/>
</dbReference>
<evidence type="ECO:0000313" key="3">
    <source>
        <dbReference type="EMBL" id="CAG9797802.1"/>
    </source>
</evidence>
<reference evidence="3" key="1">
    <citation type="submission" date="2022-01" db="EMBL/GenBank/DDBJ databases">
        <authorList>
            <person name="King R."/>
        </authorList>
    </citation>
    <scope>NUCLEOTIDE SEQUENCE</scope>
</reference>
<organism evidence="3 4">
    <name type="scientific">Chironomus riparius</name>
    <dbReference type="NCBI Taxonomy" id="315576"/>
    <lineage>
        <taxon>Eukaryota</taxon>
        <taxon>Metazoa</taxon>
        <taxon>Ecdysozoa</taxon>
        <taxon>Arthropoda</taxon>
        <taxon>Hexapoda</taxon>
        <taxon>Insecta</taxon>
        <taxon>Pterygota</taxon>
        <taxon>Neoptera</taxon>
        <taxon>Endopterygota</taxon>
        <taxon>Diptera</taxon>
        <taxon>Nematocera</taxon>
        <taxon>Chironomoidea</taxon>
        <taxon>Chironomidae</taxon>
        <taxon>Chironominae</taxon>
        <taxon>Chironomus</taxon>
    </lineage>
</organism>
<dbReference type="GO" id="GO:0090324">
    <property type="term" value="P:negative regulation of oxidative phosphorylation"/>
    <property type="evidence" value="ECO:0007669"/>
    <property type="project" value="InterPro"/>
</dbReference>
<dbReference type="InterPro" id="IPR045296">
    <property type="entry name" value="Complex1_LYR_ETFRF1_LYRM5"/>
</dbReference>
<dbReference type="AlphaFoldDB" id="A0A9N9RJX1"/>
<comment type="similarity">
    <text evidence="1">Belongs to the complex I LYR family.</text>
</comment>
<dbReference type="InterPro" id="IPR052000">
    <property type="entry name" value="ETFRF1"/>
</dbReference>
<accession>A0A9N9RJX1</accession>
<evidence type="ECO:0000313" key="4">
    <source>
        <dbReference type="Proteomes" id="UP001153620"/>
    </source>
</evidence>
<dbReference type="OrthoDB" id="10258445at2759"/>
<reference evidence="3" key="2">
    <citation type="submission" date="2022-10" db="EMBL/GenBank/DDBJ databases">
        <authorList>
            <consortium name="ENA_rothamsted_submissions"/>
            <consortium name="culmorum"/>
            <person name="King R."/>
        </authorList>
    </citation>
    <scope>NUCLEOTIDE SEQUENCE</scope>
</reference>
<dbReference type="EMBL" id="OU895877">
    <property type="protein sequence ID" value="CAG9797802.1"/>
    <property type="molecule type" value="Genomic_DNA"/>
</dbReference>
<protein>
    <recommendedName>
        <fullName evidence="2">Complex 1 LYR protein domain-containing protein</fullName>
    </recommendedName>
</protein>
<proteinExistence type="inferred from homology"/>
<dbReference type="PANTHER" id="PTHR21024:SF0">
    <property type="entry name" value="ELECTRON TRANSFER FLAVOPROTEIN REGULATORY FACTOR 1"/>
    <property type="match status" value="1"/>
</dbReference>
<name>A0A9N9RJX1_9DIPT</name>
<keyword evidence="4" id="KW-1185">Reference proteome</keyword>
<sequence length="80" mass="9702">MSQKNRVIALYKNLQYLLKEYPADAKKMQIGCKKAFLRNKDETDPKKIEEMIEKGEYVKKEIETLYALKKYRAMKKRYYD</sequence>
<evidence type="ECO:0000256" key="1">
    <source>
        <dbReference type="ARBA" id="ARBA00009508"/>
    </source>
</evidence>
<dbReference type="Proteomes" id="UP001153620">
    <property type="component" value="Chromosome 1"/>
</dbReference>
<dbReference type="InterPro" id="IPR008011">
    <property type="entry name" value="Complex1_LYR_dom"/>
</dbReference>
<dbReference type="CDD" id="cd20265">
    <property type="entry name" value="Complex1_LYR_ETFRF1_LYRM5"/>
    <property type="match status" value="1"/>
</dbReference>
<dbReference type="Pfam" id="PF05347">
    <property type="entry name" value="Complex1_LYR"/>
    <property type="match status" value="1"/>
</dbReference>
<feature type="domain" description="Complex 1 LYR protein" evidence="2">
    <location>
        <begin position="6"/>
        <end position="56"/>
    </location>
</feature>
<gene>
    <name evidence="3" type="ORF">CHIRRI_LOCUS789</name>
</gene>
<dbReference type="GO" id="GO:0022904">
    <property type="term" value="P:respiratory electron transport chain"/>
    <property type="evidence" value="ECO:0007669"/>
    <property type="project" value="TreeGrafter"/>
</dbReference>